<name>A0A4Y2TZG7_ARAVE</name>
<comment type="caution">
    <text evidence="1">The sequence shown here is derived from an EMBL/GenBank/DDBJ whole genome shotgun (WGS) entry which is preliminary data.</text>
</comment>
<evidence type="ECO:0000313" key="1">
    <source>
        <dbReference type="EMBL" id="GBO05401.1"/>
    </source>
</evidence>
<dbReference type="EMBL" id="BGPR01032055">
    <property type="protein sequence ID" value="GBO05401.1"/>
    <property type="molecule type" value="Genomic_DNA"/>
</dbReference>
<protein>
    <submittedName>
        <fullName evidence="1">Uncharacterized protein</fullName>
    </submittedName>
</protein>
<dbReference type="AlphaFoldDB" id="A0A4Y2TZG7"/>
<dbReference type="Proteomes" id="UP000499080">
    <property type="component" value="Unassembled WGS sequence"/>
</dbReference>
<gene>
    <name evidence="1" type="ORF">AVEN_6041_1</name>
</gene>
<accession>A0A4Y2TZG7</accession>
<organism evidence="1 2">
    <name type="scientific">Araneus ventricosus</name>
    <name type="common">Orbweaver spider</name>
    <name type="synonym">Epeira ventricosa</name>
    <dbReference type="NCBI Taxonomy" id="182803"/>
    <lineage>
        <taxon>Eukaryota</taxon>
        <taxon>Metazoa</taxon>
        <taxon>Ecdysozoa</taxon>
        <taxon>Arthropoda</taxon>
        <taxon>Chelicerata</taxon>
        <taxon>Arachnida</taxon>
        <taxon>Araneae</taxon>
        <taxon>Araneomorphae</taxon>
        <taxon>Entelegynae</taxon>
        <taxon>Araneoidea</taxon>
        <taxon>Araneidae</taxon>
        <taxon>Araneus</taxon>
    </lineage>
</organism>
<keyword evidence="2" id="KW-1185">Reference proteome</keyword>
<sequence>MPDRVELPNIAWYPSSLGNLLLRMLQLTNCNIPSAVWITRIFTPTPRSAVFSYFSSYQSRLLWTIFGGGSSGGFGGSSGGGFGVSGGVFGGSSGGGLGGSALGGGNPRIGV</sequence>
<proteinExistence type="predicted"/>
<reference evidence="1 2" key="1">
    <citation type="journal article" date="2019" name="Sci. Rep.">
        <title>Orb-weaving spider Araneus ventricosus genome elucidates the spidroin gene catalogue.</title>
        <authorList>
            <person name="Kono N."/>
            <person name="Nakamura H."/>
            <person name="Ohtoshi R."/>
            <person name="Moran D.A.P."/>
            <person name="Shinohara A."/>
            <person name="Yoshida Y."/>
            <person name="Fujiwara M."/>
            <person name="Mori M."/>
            <person name="Tomita M."/>
            <person name="Arakawa K."/>
        </authorList>
    </citation>
    <scope>NUCLEOTIDE SEQUENCE [LARGE SCALE GENOMIC DNA]</scope>
</reference>
<evidence type="ECO:0000313" key="2">
    <source>
        <dbReference type="Proteomes" id="UP000499080"/>
    </source>
</evidence>